<protein>
    <submittedName>
        <fullName evidence="1">Uncharacterized protein</fullName>
    </submittedName>
</protein>
<accession>A0A0H2R4I4</accession>
<evidence type="ECO:0000313" key="2">
    <source>
        <dbReference type="Proteomes" id="UP000053477"/>
    </source>
</evidence>
<sequence>MSNDGFPKCGTSFADICSVDRLYGGKLMQEFSTTAGSISIDLRAYASTFELRIQFLKKNGGAYPNDKMELTPTEKWTVHFDPVTELVIIIAEDYKYVFRFSDKTSARLFCAHVKLATSFYDLDHDMVMQDL</sequence>
<keyword evidence="2" id="KW-1185">Reference proteome</keyword>
<dbReference type="AlphaFoldDB" id="A0A0H2R4I4"/>
<proteinExistence type="predicted"/>
<reference evidence="1 2" key="1">
    <citation type="submission" date="2015-04" db="EMBL/GenBank/DDBJ databases">
        <title>Complete genome sequence of Schizopora paradoxa KUC8140, a cosmopolitan wood degrader in East Asia.</title>
        <authorList>
            <consortium name="DOE Joint Genome Institute"/>
            <person name="Min B."/>
            <person name="Park H."/>
            <person name="Jang Y."/>
            <person name="Kim J.-J."/>
            <person name="Kim K.H."/>
            <person name="Pangilinan J."/>
            <person name="Lipzen A."/>
            <person name="Riley R."/>
            <person name="Grigoriev I.V."/>
            <person name="Spatafora J.W."/>
            <person name="Choi I.-G."/>
        </authorList>
    </citation>
    <scope>NUCLEOTIDE SEQUENCE [LARGE SCALE GENOMIC DNA]</scope>
    <source>
        <strain evidence="1 2">KUC8140</strain>
    </source>
</reference>
<evidence type="ECO:0000313" key="1">
    <source>
        <dbReference type="EMBL" id="KLO04388.1"/>
    </source>
</evidence>
<dbReference type="InParanoid" id="A0A0H2R4I4"/>
<organism evidence="1 2">
    <name type="scientific">Schizopora paradoxa</name>
    <dbReference type="NCBI Taxonomy" id="27342"/>
    <lineage>
        <taxon>Eukaryota</taxon>
        <taxon>Fungi</taxon>
        <taxon>Dikarya</taxon>
        <taxon>Basidiomycota</taxon>
        <taxon>Agaricomycotina</taxon>
        <taxon>Agaricomycetes</taxon>
        <taxon>Hymenochaetales</taxon>
        <taxon>Schizoporaceae</taxon>
        <taxon>Schizopora</taxon>
    </lineage>
</organism>
<gene>
    <name evidence="1" type="ORF">SCHPADRAFT_897066</name>
</gene>
<name>A0A0H2R4I4_9AGAM</name>
<dbReference type="Proteomes" id="UP000053477">
    <property type="component" value="Unassembled WGS sequence"/>
</dbReference>
<dbReference type="EMBL" id="KQ086563">
    <property type="protein sequence ID" value="KLO04388.1"/>
    <property type="molecule type" value="Genomic_DNA"/>
</dbReference>